<dbReference type="RefSeq" id="WP_035474449.1">
    <property type="nucleotide sequence ID" value="NZ_JRGF01000024.1"/>
</dbReference>
<keyword evidence="2" id="KW-1185">Reference proteome</keyword>
<gene>
    <name evidence="1" type="ORF">LG35_10020</name>
</gene>
<dbReference type="EMBL" id="JRGF01000024">
    <property type="protein sequence ID" value="KHE40220.1"/>
    <property type="molecule type" value="Genomic_DNA"/>
</dbReference>
<evidence type="ECO:0000313" key="1">
    <source>
        <dbReference type="EMBL" id="KHE40220.1"/>
    </source>
</evidence>
<name>A0ABR4YII4_9BACT</name>
<accession>A0ABR4YII4</accession>
<sequence length="62" mass="7128">MATQQSEAPAAPESQDVLLALNKQNKEYGYVTELNPQTGDFTWETPEGNDYRERMFRFPTNT</sequence>
<comment type="caution">
    <text evidence="1">The sequence shown here is derived from an EMBL/GenBank/DDBJ whole genome shotgun (WGS) entry which is preliminary data.</text>
</comment>
<protein>
    <submittedName>
        <fullName evidence="1">Uncharacterized protein</fullName>
    </submittedName>
</protein>
<organism evidence="1 2">
    <name type="scientific">Alistipes inops</name>
    <dbReference type="NCBI Taxonomy" id="1501391"/>
    <lineage>
        <taxon>Bacteria</taxon>
        <taxon>Pseudomonadati</taxon>
        <taxon>Bacteroidota</taxon>
        <taxon>Bacteroidia</taxon>
        <taxon>Bacteroidales</taxon>
        <taxon>Rikenellaceae</taxon>
        <taxon>Alistipes</taxon>
    </lineage>
</organism>
<proteinExistence type="predicted"/>
<dbReference type="Proteomes" id="UP000030889">
    <property type="component" value="Unassembled WGS sequence"/>
</dbReference>
<reference evidence="1 2" key="1">
    <citation type="submission" date="2014-09" db="EMBL/GenBank/DDBJ databases">
        <title>Alistipes sp. 627, sp. nov., a novel member of the family Rikenellaceae isolated from human faeces.</title>
        <authorList>
            <person name="Shkoporov A.N."/>
            <person name="Chaplin A.V."/>
            <person name="Motuzova O.V."/>
            <person name="Kafarskaia L.I."/>
            <person name="Khokhlova E.V."/>
            <person name="Efimov B.A."/>
        </authorList>
    </citation>
    <scope>NUCLEOTIDE SEQUENCE [LARGE SCALE GENOMIC DNA]</scope>
    <source>
        <strain evidence="1 2">627</strain>
    </source>
</reference>
<evidence type="ECO:0000313" key="2">
    <source>
        <dbReference type="Proteomes" id="UP000030889"/>
    </source>
</evidence>